<dbReference type="InterPro" id="IPR044828">
    <property type="entry name" value="TSJT1-like"/>
</dbReference>
<name>A0A803LLE7_CHEQI</name>
<sequence>MLAIFNKDLVDPPKELNSPVSHSSGSGYKPKYPQDIVKTFQHVYSQNTPLSVGFGNSAFLAYSSSKGSQVHHQRLFSGMDNMYCIFLGSLHNLNALNKQYGLGRATNEAMFVTEAYRTLRDRGPYPADQVLKDLEGCFGFVIFDQTAGTVFAAQGTDQRVKLHWGIAADGSVVISDNLDVIKAGCAKSFAPFPSGCMYHSEVGLMSFEHPKNKMKAMPRTDSEGAMCGANFKVDINSKKTTMPRVGSEANWALCGSQT</sequence>
<dbReference type="EnsemblPlants" id="AUR62014794-RA">
    <property type="protein sequence ID" value="AUR62014794-RA:cds"/>
    <property type="gene ID" value="AUR62014794"/>
</dbReference>
<organism evidence="2 3">
    <name type="scientific">Chenopodium quinoa</name>
    <name type="common">Quinoa</name>
    <dbReference type="NCBI Taxonomy" id="63459"/>
    <lineage>
        <taxon>Eukaryota</taxon>
        <taxon>Viridiplantae</taxon>
        <taxon>Streptophyta</taxon>
        <taxon>Embryophyta</taxon>
        <taxon>Tracheophyta</taxon>
        <taxon>Spermatophyta</taxon>
        <taxon>Magnoliopsida</taxon>
        <taxon>eudicotyledons</taxon>
        <taxon>Gunneridae</taxon>
        <taxon>Pentapetalae</taxon>
        <taxon>Caryophyllales</taxon>
        <taxon>Chenopodiaceae</taxon>
        <taxon>Chenopodioideae</taxon>
        <taxon>Atripliceae</taxon>
        <taxon>Chenopodium</taxon>
    </lineage>
</organism>
<dbReference type="RefSeq" id="XP_021726422.1">
    <property type="nucleotide sequence ID" value="XM_021870730.1"/>
</dbReference>
<dbReference type="InterPro" id="IPR029055">
    <property type="entry name" value="Ntn_hydrolases_N"/>
</dbReference>
<dbReference type="Pfam" id="PF12481">
    <property type="entry name" value="DUF3700"/>
    <property type="match status" value="1"/>
</dbReference>
<dbReference type="Proteomes" id="UP000596660">
    <property type="component" value="Unplaced"/>
</dbReference>
<dbReference type="PANTHER" id="PTHR45952:SF6">
    <property type="entry name" value="STEM-SPECIFIC PROTEIN TSJT1-LIKE"/>
    <property type="match status" value="1"/>
</dbReference>
<protein>
    <recommendedName>
        <fullName evidence="1">DUF3700 domain-containing protein</fullName>
    </recommendedName>
</protein>
<evidence type="ECO:0000313" key="3">
    <source>
        <dbReference type="Proteomes" id="UP000596660"/>
    </source>
</evidence>
<dbReference type="PANTHER" id="PTHR45952">
    <property type="entry name" value="ALUMINUM INDUCED PROTEIN WITH YGL AND LRDR MOTIFS"/>
    <property type="match status" value="1"/>
</dbReference>
<keyword evidence="3" id="KW-1185">Reference proteome</keyword>
<proteinExistence type="predicted"/>
<dbReference type="AlphaFoldDB" id="A0A803LLE7"/>
<reference evidence="2" key="2">
    <citation type="submission" date="2021-03" db="UniProtKB">
        <authorList>
            <consortium name="EnsemblPlants"/>
        </authorList>
    </citation>
    <scope>IDENTIFICATION</scope>
</reference>
<dbReference type="GeneID" id="110693595"/>
<dbReference type="SUPFAM" id="SSF56235">
    <property type="entry name" value="N-terminal nucleophile aminohydrolases (Ntn hydrolases)"/>
    <property type="match status" value="1"/>
</dbReference>
<feature type="domain" description="DUF3700" evidence="1">
    <location>
        <begin position="2"/>
        <end position="233"/>
    </location>
</feature>
<accession>A0A803LLE7</accession>
<dbReference type="KEGG" id="cqi:110693595"/>
<evidence type="ECO:0000313" key="2">
    <source>
        <dbReference type="EnsemblPlants" id="AUR62014794-RA:cds"/>
    </source>
</evidence>
<dbReference type="Gramene" id="AUR62014794-RA">
    <property type="protein sequence ID" value="AUR62014794-RA:cds"/>
    <property type="gene ID" value="AUR62014794"/>
</dbReference>
<dbReference type="OMA" id="QMMPRVG"/>
<dbReference type="SMART" id="SM01172">
    <property type="entry name" value="DUF3700"/>
    <property type="match status" value="1"/>
</dbReference>
<dbReference type="OrthoDB" id="2019121at2759"/>
<gene>
    <name evidence="2" type="primary">LOC110693595</name>
</gene>
<dbReference type="InterPro" id="IPR024286">
    <property type="entry name" value="DUF3700"/>
</dbReference>
<reference evidence="2" key="1">
    <citation type="journal article" date="2017" name="Nature">
        <title>The genome of Chenopodium quinoa.</title>
        <authorList>
            <person name="Jarvis D.E."/>
            <person name="Ho Y.S."/>
            <person name="Lightfoot D.J."/>
            <person name="Schmoeckel S.M."/>
            <person name="Li B."/>
            <person name="Borm T.J.A."/>
            <person name="Ohyanagi H."/>
            <person name="Mineta K."/>
            <person name="Michell C.T."/>
            <person name="Saber N."/>
            <person name="Kharbatia N.M."/>
            <person name="Rupper R.R."/>
            <person name="Sharp A.R."/>
            <person name="Dally N."/>
            <person name="Boughton B.A."/>
            <person name="Woo Y.H."/>
            <person name="Gao G."/>
            <person name="Schijlen E.G.W.M."/>
            <person name="Guo X."/>
            <person name="Momin A.A."/>
            <person name="Negrao S."/>
            <person name="Al-Babili S."/>
            <person name="Gehring C."/>
            <person name="Roessner U."/>
            <person name="Jung C."/>
            <person name="Murphy K."/>
            <person name="Arold S.T."/>
            <person name="Gojobori T."/>
            <person name="van der Linden C.G."/>
            <person name="van Loo E.N."/>
            <person name="Jellen E.N."/>
            <person name="Maughan P.J."/>
            <person name="Tester M."/>
        </authorList>
    </citation>
    <scope>NUCLEOTIDE SEQUENCE [LARGE SCALE GENOMIC DNA]</scope>
    <source>
        <strain evidence="2">cv. PI 614886</strain>
    </source>
</reference>
<evidence type="ECO:0000259" key="1">
    <source>
        <dbReference type="SMART" id="SM01172"/>
    </source>
</evidence>
<dbReference type="SMR" id="A0A803LLE7"/>
<dbReference type="Gene3D" id="3.60.20.10">
    <property type="entry name" value="Glutamine Phosphoribosylpyrophosphate, subunit 1, domain 1"/>
    <property type="match status" value="1"/>
</dbReference>